<proteinExistence type="predicted"/>
<dbReference type="GO" id="GO:0009103">
    <property type="term" value="P:lipopolysaccharide biosynthetic process"/>
    <property type="evidence" value="ECO:0007669"/>
    <property type="project" value="TreeGrafter"/>
</dbReference>
<dbReference type="AlphaFoldDB" id="A0A1E5SIA2"/>
<keyword evidence="1" id="KW-0808">Transferase</keyword>
<dbReference type="Gene3D" id="3.40.50.2000">
    <property type="entry name" value="Glycogen Phosphorylase B"/>
    <property type="match status" value="1"/>
</dbReference>
<organism evidence="3 4">
    <name type="scientific">Flavivirga aquatica</name>
    <dbReference type="NCBI Taxonomy" id="1849968"/>
    <lineage>
        <taxon>Bacteria</taxon>
        <taxon>Pseudomonadati</taxon>
        <taxon>Bacteroidota</taxon>
        <taxon>Flavobacteriia</taxon>
        <taxon>Flavobacteriales</taxon>
        <taxon>Flavobacteriaceae</taxon>
        <taxon>Flavivirga</taxon>
    </lineage>
</organism>
<dbReference type="InterPro" id="IPR001296">
    <property type="entry name" value="Glyco_trans_1"/>
</dbReference>
<evidence type="ECO:0000313" key="3">
    <source>
        <dbReference type="EMBL" id="OEJ98842.1"/>
    </source>
</evidence>
<dbReference type="PANTHER" id="PTHR46401">
    <property type="entry name" value="GLYCOSYLTRANSFERASE WBBK-RELATED"/>
    <property type="match status" value="1"/>
</dbReference>
<reference evidence="3 4" key="1">
    <citation type="submission" date="2016-05" db="EMBL/GenBank/DDBJ databases">
        <title>Draft Genome Sequence of Algibacter sp. Strain SK-16 Isolated from the Surface Water of Aburatsubo Inlet.</title>
        <authorList>
            <person name="Wong S.-K."/>
            <person name="Yoshizawa S."/>
            <person name="Nakajima Y."/>
            <person name="Ogura Y."/>
            <person name="Tetsuya H."/>
            <person name="Hamasaki K."/>
        </authorList>
    </citation>
    <scope>NUCLEOTIDE SEQUENCE [LARGE SCALE GENOMIC DNA]</scope>
    <source>
        <strain evidence="3 4">SK-16</strain>
    </source>
</reference>
<dbReference type="OrthoDB" id="9797829at2"/>
<dbReference type="EMBL" id="MDJD01000054">
    <property type="protein sequence ID" value="OEJ98842.1"/>
    <property type="molecule type" value="Genomic_DNA"/>
</dbReference>
<dbReference type="PANTHER" id="PTHR46401:SF2">
    <property type="entry name" value="GLYCOSYLTRANSFERASE WBBK-RELATED"/>
    <property type="match status" value="1"/>
</dbReference>
<dbReference type="Proteomes" id="UP000095713">
    <property type="component" value="Unassembled WGS sequence"/>
</dbReference>
<evidence type="ECO:0000313" key="4">
    <source>
        <dbReference type="Proteomes" id="UP000095713"/>
    </source>
</evidence>
<feature type="domain" description="Glycosyl transferase family 1" evidence="2">
    <location>
        <begin position="202"/>
        <end position="336"/>
    </location>
</feature>
<dbReference type="STRING" id="1849968.A8C32_06550"/>
<dbReference type="Pfam" id="PF00534">
    <property type="entry name" value="Glycos_transf_1"/>
    <property type="match status" value="1"/>
</dbReference>
<dbReference type="CDD" id="cd03801">
    <property type="entry name" value="GT4_PimA-like"/>
    <property type="match status" value="1"/>
</dbReference>
<keyword evidence="4" id="KW-1185">Reference proteome</keyword>
<comment type="caution">
    <text evidence="3">The sequence shown here is derived from an EMBL/GenBank/DDBJ whole genome shotgun (WGS) entry which is preliminary data.</text>
</comment>
<dbReference type="SUPFAM" id="SSF53756">
    <property type="entry name" value="UDP-Glycosyltransferase/glycogen phosphorylase"/>
    <property type="match status" value="1"/>
</dbReference>
<name>A0A1E5SIA2_9FLAO</name>
<gene>
    <name evidence="3" type="ORF">A8C32_06550</name>
</gene>
<evidence type="ECO:0000259" key="2">
    <source>
        <dbReference type="Pfam" id="PF00534"/>
    </source>
</evidence>
<accession>A0A1E5SIA2</accession>
<sequence length="358" mass="41514">MSSNQIQKKINIILPFPTKRPNGGPKVMFIYANFLAEKGYDVQIYHSLNTSYQRYKKPYFIRAILHKIRKTHRPNWFELNPIVKSCNIKRVSDQFIRDADYILSTWWATALEVHELSATKGKKVNFIQDYENNHEDVSLLERSYELEHTTNIAISSFVYDIIEPLSSKKPYLILNAIDTSKFYIKNDIEDRKPSILMMYCKSTRKGSTYGVEALLRIKEKHPHVNISFFSTAKRPKNLREDINFFHRPKNLIDIYNSHSIFLTPSIKEGFGLPACESLACGCTLIATNLEGHKDFAFNNETALTIAPKNPDDIVEKIESLLNNDDLRKHLAKKGNQFLLNNLSWKKNIEQLENILNNI</sequence>
<dbReference type="Gene3D" id="3.40.50.11090">
    <property type="match status" value="1"/>
</dbReference>
<dbReference type="GO" id="GO:0016757">
    <property type="term" value="F:glycosyltransferase activity"/>
    <property type="evidence" value="ECO:0007669"/>
    <property type="project" value="InterPro"/>
</dbReference>
<evidence type="ECO:0000256" key="1">
    <source>
        <dbReference type="ARBA" id="ARBA00022679"/>
    </source>
</evidence>
<protein>
    <recommendedName>
        <fullName evidence="2">Glycosyl transferase family 1 domain-containing protein</fullName>
    </recommendedName>
</protein>
<dbReference type="RefSeq" id="WP_069831525.1">
    <property type="nucleotide sequence ID" value="NZ_MDJD01000054.1"/>
</dbReference>